<evidence type="ECO:0000256" key="2">
    <source>
        <dbReference type="PROSITE-ProRule" id="PRU00339"/>
    </source>
</evidence>
<dbReference type="GO" id="GO:0000160">
    <property type="term" value="P:phosphorelay signal transduction system"/>
    <property type="evidence" value="ECO:0007669"/>
    <property type="project" value="UniProtKB-KW"/>
</dbReference>
<dbReference type="Gene3D" id="1.25.40.10">
    <property type="entry name" value="Tetratricopeptide repeat domain"/>
    <property type="match status" value="3"/>
</dbReference>
<dbReference type="Pfam" id="PF13374">
    <property type="entry name" value="TPR_10"/>
    <property type="match status" value="1"/>
</dbReference>
<evidence type="ECO:0000313" key="6">
    <source>
        <dbReference type="Proteomes" id="UP000297948"/>
    </source>
</evidence>
<dbReference type="InterPro" id="IPR011990">
    <property type="entry name" value="TPR-like_helical_dom_sf"/>
</dbReference>
<dbReference type="SUPFAM" id="SSF52540">
    <property type="entry name" value="P-loop containing nucleoside triphosphate hydrolases"/>
    <property type="match status" value="1"/>
</dbReference>
<dbReference type="CDD" id="cd15831">
    <property type="entry name" value="BTAD"/>
    <property type="match status" value="1"/>
</dbReference>
<protein>
    <submittedName>
        <fullName evidence="5">Tetratricopeptide repeat protein</fullName>
    </submittedName>
</protein>
<dbReference type="Pfam" id="PF13181">
    <property type="entry name" value="TPR_8"/>
    <property type="match status" value="1"/>
</dbReference>
<dbReference type="InterPro" id="IPR019734">
    <property type="entry name" value="TPR_rpt"/>
</dbReference>
<feature type="region of interest" description="Disordered" evidence="3">
    <location>
        <begin position="831"/>
        <end position="876"/>
    </location>
</feature>
<dbReference type="InterPro" id="IPR027417">
    <property type="entry name" value="P-loop_NTPase"/>
</dbReference>
<evidence type="ECO:0000313" key="5">
    <source>
        <dbReference type="EMBL" id="TGB05633.1"/>
    </source>
</evidence>
<dbReference type="Proteomes" id="UP000297948">
    <property type="component" value="Unassembled WGS sequence"/>
</dbReference>
<comment type="caution">
    <text evidence="5">The sequence shown here is derived from an EMBL/GenBank/DDBJ whole genome shotgun (WGS) entry which is preliminary data.</text>
</comment>
<sequence length="876" mass="94197">MAQDDGRGFRQPPHSAVVGSGVWHEEGEEEDLVLTEARLDLALERGLHAEAISELTALTAAHPLRERLREMLMLALYRSGRRSEALAVYADTQRLLGEELGITPSATLTELQLRMLRSDAGLAPGTPVAPPAGAALVPPAQLPASVADFTGREALVRELSERLTGTPEHGTPVVSIAGTGGIGKTATAVHAAHAARQHFPDGQLYVDLRGAGAAPTDPEAVLGAFLRALGTPDAAIPDGLEERAALYRSTLSGRRVLVLLDNARDAAQIRPLLPGAERCAALVTSRTRMADLEGASLVDLEVMRPEEAFALFAQIVDRERAELEREESMHVVAACGFLPLAIRIAASRLAARRTWTVSVLARKLADERRRLDELRAGDLAVKATFELGYGQLEPDQARAFRLLALPDGPDISLAAAAALLDLSAVRAERLLESLVDISLLESVAPGRYRYHDLVRLYARSCAERDERPAAGQDAALSRLLDFYLATAAHGYAIERPGDRTVDHVARPAGTGLTFTTSADAVEWLFNEADCLIALAQQCAPKELRGRAADLLTVALDVAESGAKSRPYECAALAVAEAGRAAGDSWAAGRAAAMLGHIYNFTGRFEEADQELSRALELGRAAGDPIVASRAPNQLGITALYRNRSKDAERHFTQALAAFRAIEDEPGEASVLSNLSRTQLTLGHIESALELAEAALAIYRRLGSSLRLANGMYALGITLTRAERLDEAVGQLTEALVIFRECRQQRWEGMTHFRLAETHLTAGRAAHAAEHAEQALALRGLGGEWRRGTILTVLGRALCALGETDRAHACWREALAIHERLGSAEQEEVRRLLSGVSRPPLTDPRGGDLRHSGGPKQTPPNPTELISEDKTDEPPAM</sequence>
<dbReference type="PROSITE" id="PS50005">
    <property type="entry name" value="TPR"/>
    <property type="match status" value="1"/>
</dbReference>
<dbReference type="SUPFAM" id="SSF48452">
    <property type="entry name" value="TPR-like"/>
    <property type="match status" value="3"/>
</dbReference>
<evidence type="ECO:0000256" key="1">
    <source>
        <dbReference type="ARBA" id="ARBA00023012"/>
    </source>
</evidence>
<organism evidence="5 6">
    <name type="scientific">Streptomyces palmae</name>
    <dbReference type="NCBI Taxonomy" id="1701085"/>
    <lineage>
        <taxon>Bacteria</taxon>
        <taxon>Bacillati</taxon>
        <taxon>Actinomycetota</taxon>
        <taxon>Actinomycetes</taxon>
        <taxon>Kitasatosporales</taxon>
        <taxon>Streptomycetaceae</taxon>
        <taxon>Streptomyces</taxon>
    </lineage>
</organism>
<dbReference type="SMART" id="SM00028">
    <property type="entry name" value="TPR"/>
    <property type="match status" value="6"/>
</dbReference>
<evidence type="ECO:0000256" key="3">
    <source>
        <dbReference type="SAM" id="MobiDB-lite"/>
    </source>
</evidence>
<dbReference type="SMART" id="SM01043">
    <property type="entry name" value="BTAD"/>
    <property type="match status" value="1"/>
</dbReference>
<dbReference type="OrthoDB" id="3845029at2"/>
<dbReference type="InterPro" id="IPR042197">
    <property type="entry name" value="Apaf_helical"/>
</dbReference>
<dbReference type="Gene3D" id="3.40.50.300">
    <property type="entry name" value="P-loop containing nucleotide triphosphate hydrolases"/>
    <property type="match status" value="1"/>
</dbReference>
<feature type="domain" description="Bacterial transcriptional activator" evidence="4">
    <location>
        <begin position="4"/>
        <end position="116"/>
    </location>
</feature>
<dbReference type="InterPro" id="IPR005158">
    <property type="entry name" value="BTAD"/>
</dbReference>
<reference evidence="5 6" key="1">
    <citation type="submission" date="2019-03" db="EMBL/GenBank/DDBJ databases">
        <authorList>
            <person name="Gonzalez-Pimentel J.L."/>
        </authorList>
    </citation>
    <scope>NUCLEOTIDE SEQUENCE [LARGE SCALE GENOMIC DNA]</scope>
    <source>
        <strain evidence="5 6">JCM 31289</strain>
    </source>
</reference>
<dbReference type="InterPro" id="IPR002182">
    <property type="entry name" value="NB-ARC"/>
</dbReference>
<dbReference type="PANTHER" id="PTHR47691:SF3">
    <property type="entry name" value="HTH-TYPE TRANSCRIPTIONAL REGULATOR RV0890C-RELATED"/>
    <property type="match status" value="1"/>
</dbReference>
<dbReference type="PANTHER" id="PTHR47691">
    <property type="entry name" value="REGULATOR-RELATED"/>
    <property type="match status" value="1"/>
</dbReference>
<dbReference type="Gene3D" id="1.10.8.430">
    <property type="entry name" value="Helical domain of apoptotic protease-activating factors"/>
    <property type="match status" value="1"/>
</dbReference>
<dbReference type="Pfam" id="PF00931">
    <property type="entry name" value="NB-ARC"/>
    <property type="match status" value="1"/>
</dbReference>
<gene>
    <name evidence="5" type="ORF">E4099_19120</name>
</gene>
<keyword evidence="1" id="KW-0902">Two-component regulatory system</keyword>
<dbReference type="EMBL" id="SRID01000183">
    <property type="protein sequence ID" value="TGB05633.1"/>
    <property type="molecule type" value="Genomic_DNA"/>
</dbReference>
<evidence type="ECO:0000259" key="4">
    <source>
        <dbReference type="SMART" id="SM01043"/>
    </source>
</evidence>
<keyword evidence="6" id="KW-1185">Reference proteome</keyword>
<feature type="compositionally biased region" description="Basic and acidic residues" evidence="3">
    <location>
        <begin position="866"/>
        <end position="876"/>
    </location>
</feature>
<feature type="repeat" description="TPR" evidence="2">
    <location>
        <begin position="588"/>
        <end position="621"/>
    </location>
</feature>
<dbReference type="AlphaFoldDB" id="A0A4Z0H6Y8"/>
<dbReference type="Pfam" id="PF13424">
    <property type="entry name" value="TPR_12"/>
    <property type="match status" value="1"/>
</dbReference>
<dbReference type="Pfam" id="PF03704">
    <property type="entry name" value="BTAD"/>
    <property type="match status" value="1"/>
</dbReference>
<dbReference type="GO" id="GO:0043531">
    <property type="term" value="F:ADP binding"/>
    <property type="evidence" value="ECO:0007669"/>
    <property type="project" value="InterPro"/>
</dbReference>
<name>A0A4Z0H6Y8_9ACTN</name>
<dbReference type="PRINTS" id="PR00364">
    <property type="entry name" value="DISEASERSIST"/>
</dbReference>
<proteinExistence type="predicted"/>
<keyword evidence="2" id="KW-0802">TPR repeat</keyword>
<feature type="region of interest" description="Disordered" evidence="3">
    <location>
        <begin position="1"/>
        <end position="23"/>
    </location>
</feature>
<accession>A0A4Z0H6Y8</accession>